<protein>
    <submittedName>
        <fullName evidence="2">RloF</fullName>
    </submittedName>
</protein>
<dbReference type="KEGG" id="mpk:VL20_3424"/>
<reference evidence="2 3" key="1">
    <citation type="journal article" date="2016" name="Stand. Genomic Sci.">
        <title>Complete genome sequence and genomic characterization of Microcystis panniformis FACHB 1757 by third-generation sequencing.</title>
        <authorList>
            <person name="Zhang J.Y."/>
            <person name="Guan R."/>
            <person name="Zhang H.J."/>
            <person name="Li H."/>
            <person name="Xiao P."/>
            <person name="Yu G.L."/>
            <person name="Du L."/>
            <person name="Cao D.M."/>
            <person name="Zhu B.C."/>
            <person name="Li R.H."/>
            <person name="Lu Z.H."/>
        </authorList>
    </citation>
    <scope>NUCLEOTIDE SEQUENCE [LARGE SCALE GENOMIC DNA]</scope>
    <source>
        <strain evidence="2 3">FACHB-1757</strain>
    </source>
</reference>
<name>A0A0K1S377_9CHRO</name>
<organism evidence="2 3">
    <name type="scientific">Microcystis panniformis FACHB-1757</name>
    <dbReference type="NCBI Taxonomy" id="1638788"/>
    <lineage>
        <taxon>Bacteria</taxon>
        <taxon>Bacillati</taxon>
        <taxon>Cyanobacteriota</taxon>
        <taxon>Cyanophyceae</taxon>
        <taxon>Oscillatoriophycideae</taxon>
        <taxon>Chroococcales</taxon>
        <taxon>Microcystaceae</taxon>
        <taxon>Microcystis</taxon>
    </lineage>
</organism>
<dbReference type="InterPro" id="IPR004919">
    <property type="entry name" value="GmrSD_N"/>
</dbReference>
<gene>
    <name evidence="2" type="ORF">VL20_3424</name>
</gene>
<evidence type="ECO:0000259" key="1">
    <source>
        <dbReference type="Pfam" id="PF03235"/>
    </source>
</evidence>
<dbReference type="AlphaFoldDB" id="A0A0K1S377"/>
<feature type="domain" description="GmrSD restriction endonucleases N-terminal" evidence="1">
    <location>
        <begin position="1"/>
        <end position="117"/>
    </location>
</feature>
<dbReference type="PATRIC" id="fig|1638788.3.peg.3455"/>
<evidence type="ECO:0000313" key="2">
    <source>
        <dbReference type="EMBL" id="AKV68431.1"/>
    </source>
</evidence>
<dbReference type="PANTHER" id="PTHR35149:SF2">
    <property type="entry name" value="DUF262 DOMAIN-CONTAINING PROTEIN"/>
    <property type="match status" value="1"/>
</dbReference>
<dbReference type="EMBL" id="CP011339">
    <property type="protein sequence ID" value="AKV68431.1"/>
    <property type="molecule type" value="Genomic_DNA"/>
</dbReference>
<accession>A0A0K1S377</accession>
<dbReference type="Proteomes" id="UP000068167">
    <property type="component" value="Chromosome"/>
</dbReference>
<dbReference type="PANTHER" id="PTHR35149">
    <property type="entry name" value="SLL5132 PROTEIN"/>
    <property type="match status" value="1"/>
</dbReference>
<proteinExistence type="predicted"/>
<sequence length="127" mass="14454">MGAIVLQGSQRSDTDFTIIDGQQRLVTISILAIAIIEKIQMLIDRGEEAEANRERQRLLKSGYLSNKDLGSLKESSKLILNENNNDFYQSRLINFRLPRNPRSLANPTNSYGKLFNTFRIHCQSLQA</sequence>
<evidence type="ECO:0000313" key="3">
    <source>
        <dbReference type="Proteomes" id="UP000068167"/>
    </source>
</evidence>
<dbReference type="Pfam" id="PF03235">
    <property type="entry name" value="GmrSD_N"/>
    <property type="match status" value="1"/>
</dbReference>
<keyword evidence="3" id="KW-1185">Reference proteome</keyword>